<reference evidence="2 3" key="1">
    <citation type="submission" date="2014-04" db="EMBL/GenBank/DDBJ databases">
        <title>Evolutionary Origins and Diversification of the Mycorrhizal Mutualists.</title>
        <authorList>
            <consortium name="DOE Joint Genome Institute"/>
            <consortium name="Mycorrhizal Genomics Consortium"/>
            <person name="Kohler A."/>
            <person name="Kuo A."/>
            <person name="Nagy L.G."/>
            <person name="Floudas D."/>
            <person name="Copeland A."/>
            <person name="Barry K.W."/>
            <person name="Cichocki N."/>
            <person name="Veneault-Fourrey C."/>
            <person name="LaButti K."/>
            <person name="Lindquist E.A."/>
            <person name="Lipzen A."/>
            <person name="Lundell T."/>
            <person name="Morin E."/>
            <person name="Murat C."/>
            <person name="Riley R."/>
            <person name="Ohm R."/>
            <person name="Sun H."/>
            <person name="Tunlid A."/>
            <person name="Henrissat B."/>
            <person name="Grigoriev I.V."/>
            <person name="Hibbett D.S."/>
            <person name="Martin F."/>
        </authorList>
    </citation>
    <scope>NUCLEOTIDE SEQUENCE [LARGE SCALE GENOMIC DNA]</scope>
    <source>
        <strain evidence="2 3">Koide BX008</strain>
    </source>
</reference>
<dbReference type="EMBL" id="KN818435">
    <property type="protein sequence ID" value="KIL56252.1"/>
    <property type="molecule type" value="Genomic_DNA"/>
</dbReference>
<proteinExistence type="predicted"/>
<organism evidence="2 3">
    <name type="scientific">Amanita muscaria (strain Koide BX008)</name>
    <dbReference type="NCBI Taxonomy" id="946122"/>
    <lineage>
        <taxon>Eukaryota</taxon>
        <taxon>Fungi</taxon>
        <taxon>Dikarya</taxon>
        <taxon>Basidiomycota</taxon>
        <taxon>Agaricomycotina</taxon>
        <taxon>Agaricomycetes</taxon>
        <taxon>Agaricomycetidae</taxon>
        <taxon>Agaricales</taxon>
        <taxon>Pluteineae</taxon>
        <taxon>Amanitaceae</taxon>
        <taxon>Amanita</taxon>
    </lineage>
</organism>
<sequence length="53" mass="5940">MAHGQGQEAETMRWLKPKIQASTFASTGGRSPLTRTGERPESLNESYSLYRLL</sequence>
<feature type="compositionally biased region" description="Polar residues" evidence="1">
    <location>
        <begin position="20"/>
        <end position="29"/>
    </location>
</feature>
<name>A0A0C2W541_AMAMK</name>
<evidence type="ECO:0000313" key="3">
    <source>
        <dbReference type="Proteomes" id="UP000054549"/>
    </source>
</evidence>
<protein>
    <submittedName>
        <fullName evidence="2">Uncharacterized protein</fullName>
    </submittedName>
</protein>
<dbReference type="Proteomes" id="UP000054549">
    <property type="component" value="Unassembled WGS sequence"/>
</dbReference>
<evidence type="ECO:0000313" key="2">
    <source>
        <dbReference type="EMBL" id="KIL56252.1"/>
    </source>
</evidence>
<gene>
    <name evidence="2" type="ORF">M378DRAFT_172835</name>
</gene>
<evidence type="ECO:0000256" key="1">
    <source>
        <dbReference type="SAM" id="MobiDB-lite"/>
    </source>
</evidence>
<feature type="region of interest" description="Disordered" evidence="1">
    <location>
        <begin position="1"/>
        <end position="53"/>
    </location>
</feature>
<dbReference type="HOGENOM" id="CLU_3068135_0_0_1"/>
<keyword evidence="3" id="KW-1185">Reference proteome</keyword>
<accession>A0A0C2W541</accession>
<dbReference type="AlphaFoldDB" id="A0A0C2W541"/>
<dbReference type="InParanoid" id="A0A0C2W541"/>